<dbReference type="EMBL" id="CAJNVT010000019">
    <property type="protein sequence ID" value="CAF2742533.1"/>
    <property type="molecule type" value="Genomic_DNA"/>
</dbReference>
<name>A0A817FAN9_LEPSM</name>
<protein>
    <submittedName>
        <fullName evidence="1">(salmon louse) hypothetical protein</fullName>
    </submittedName>
</protein>
<comment type="caution">
    <text evidence="1">The sequence shown here is derived from an EMBL/GenBank/DDBJ whole genome shotgun (WGS) entry which is preliminary data.</text>
</comment>
<keyword evidence="2" id="KW-1185">Reference proteome</keyword>
<evidence type="ECO:0000313" key="2">
    <source>
        <dbReference type="Proteomes" id="UP000675881"/>
    </source>
</evidence>
<proteinExistence type="predicted"/>
<reference evidence="1" key="1">
    <citation type="submission" date="2021-02" db="EMBL/GenBank/DDBJ databases">
        <authorList>
            <person name="Bekaert M."/>
        </authorList>
    </citation>
    <scope>NUCLEOTIDE SEQUENCE</scope>
    <source>
        <strain evidence="1">IoA-00</strain>
    </source>
</reference>
<evidence type="ECO:0000313" key="1">
    <source>
        <dbReference type="EMBL" id="CAF2742533.1"/>
    </source>
</evidence>
<sequence>MARPLLSLNLSEIQKVVLEMELGKEVLQGLTKTNLVFLVRDHLPACVSDPLKDDFDVVEFTPIEPLNKSSQSSPLGVTQTQPFQLSGLNVATVGLHGLTTFNLRLAVWWPVSRTQSCTPSPLCWAGSAIMEEVFNG</sequence>
<dbReference type="AlphaFoldDB" id="A0A817FAN9"/>
<organism evidence="1 2">
    <name type="scientific">Lepeophtheirus salmonis</name>
    <name type="common">Salmon louse</name>
    <name type="synonym">Caligus salmonis</name>
    <dbReference type="NCBI Taxonomy" id="72036"/>
    <lineage>
        <taxon>Eukaryota</taxon>
        <taxon>Metazoa</taxon>
        <taxon>Ecdysozoa</taxon>
        <taxon>Arthropoda</taxon>
        <taxon>Crustacea</taxon>
        <taxon>Multicrustacea</taxon>
        <taxon>Hexanauplia</taxon>
        <taxon>Copepoda</taxon>
        <taxon>Siphonostomatoida</taxon>
        <taxon>Caligidae</taxon>
        <taxon>Lepeophtheirus</taxon>
    </lineage>
</organism>
<dbReference type="Proteomes" id="UP000675881">
    <property type="component" value="Unassembled WGS sequence"/>
</dbReference>
<accession>A0A817FAN9</accession>
<gene>
    <name evidence="1" type="ORF">LSAA_122</name>
</gene>